<evidence type="ECO:0000256" key="8">
    <source>
        <dbReference type="ARBA" id="ARBA00023136"/>
    </source>
</evidence>
<dbReference type="CDD" id="cd06261">
    <property type="entry name" value="TM_PBP2"/>
    <property type="match status" value="1"/>
</dbReference>
<keyword evidence="6 9" id="KW-0812">Transmembrane</keyword>
<comment type="similarity">
    <text evidence="2 9">Belongs to the binding-protein-dependent transport system permease family. CysTW subfamily.</text>
</comment>
<proteinExistence type="inferred from homology"/>
<dbReference type="STRING" id="364200.SAMN04488515_1016"/>
<dbReference type="InterPro" id="IPR000515">
    <property type="entry name" value="MetI-like"/>
</dbReference>
<dbReference type="AlphaFoldDB" id="A0A1I0P596"/>
<feature type="transmembrane region" description="Helical" evidence="9">
    <location>
        <begin position="228"/>
        <end position="249"/>
    </location>
</feature>
<dbReference type="Pfam" id="PF00528">
    <property type="entry name" value="BPD_transp_1"/>
    <property type="match status" value="1"/>
</dbReference>
<dbReference type="GO" id="GO:0005886">
    <property type="term" value="C:plasma membrane"/>
    <property type="evidence" value="ECO:0007669"/>
    <property type="project" value="UniProtKB-SubCell"/>
</dbReference>
<evidence type="ECO:0000256" key="4">
    <source>
        <dbReference type="ARBA" id="ARBA00022448"/>
    </source>
</evidence>
<evidence type="ECO:0000256" key="3">
    <source>
        <dbReference type="ARBA" id="ARBA00016864"/>
    </source>
</evidence>
<dbReference type="EMBL" id="FOIZ01000001">
    <property type="protein sequence ID" value="SEW09423.1"/>
    <property type="molecule type" value="Genomic_DNA"/>
</dbReference>
<dbReference type="GO" id="GO:0035435">
    <property type="term" value="P:phosphate ion transmembrane transport"/>
    <property type="evidence" value="ECO:0007669"/>
    <property type="project" value="InterPro"/>
</dbReference>
<dbReference type="InterPro" id="IPR024573">
    <property type="entry name" value="DUF3333"/>
</dbReference>
<feature type="transmembrane region" description="Helical" evidence="9">
    <location>
        <begin position="345"/>
        <end position="366"/>
    </location>
</feature>
<name>A0A1I0P596_9RHOB</name>
<dbReference type="InterPro" id="IPR005672">
    <property type="entry name" value="Phosphate_PstA"/>
</dbReference>
<keyword evidence="7 9" id="KW-1133">Transmembrane helix</keyword>
<keyword evidence="12" id="KW-1185">Reference proteome</keyword>
<dbReference type="Gene3D" id="1.10.3720.10">
    <property type="entry name" value="MetI-like"/>
    <property type="match status" value="1"/>
</dbReference>
<dbReference type="PANTHER" id="PTHR43470">
    <property type="entry name" value="PHOSPHATE TRANSPORT SYSTEM PERMEASE PROTEIN PSTA-RELATED"/>
    <property type="match status" value="1"/>
</dbReference>
<keyword evidence="8 9" id="KW-0472">Membrane</keyword>
<keyword evidence="5 9" id="KW-1003">Cell membrane</keyword>
<evidence type="ECO:0000256" key="9">
    <source>
        <dbReference type="RuleBase" id="RU363043"/>
    </source>
</evidence>
<reference evidence="11 12" key="1">
    <citation type="submission" date="2016-10" db="EMBL/GenBank/DDBJ databases">
        <authorList>
            <person name="de Groot N.N."/>
        </authorList>
    </citation>
    <scope>NUCLEOTIDE SEQUENCE [LARGE SCALE GENOMIC DNA]</scope>
    <source>
        <strain evidence="11 12">DSM 17925</strain>
    </source>
</reference>
<dbReference type="SUPFAM" id="SSF161098">
    <property type="entry name" value="MetI-like"/>
    <property type="match status" value="1"/>
</dbReference>
<evidence type="ECO:0000259" key="10">
    <source>
        <dbReference type="PROSITE" id="PS50928"/>
    </source>
</evidence>
<feature type="transmembrane region" description="Helical" evidence="9">
    <location>
        <begin position="420"/>
        <end position="441"/>
    </location>
</feature>
<dbReference type="PANTHER" id="PTHR43470:SF5">
    <property type="entry name" value="PHOSPHATE TRANSPORT SYSTEM PERMEASE PROTEIN PSTA"/>
    <property type="match status" value="1"/>
</dbReference>
<dbReference type="NCBIfam" id="TIGR00974">
    <property type="entry name" value="3a0107s02c"/>
    <property type="match status" value="1"/>
</dbReference>
<sequence>MSDLSVDTLKHKSSLLRVDGRTKKRNAAEARFKAYGFSAIIVALFALVILLTSVLGNGLSAYKQTFINLSIALPEDQLDKSGVRDLDVMKKVTTIGYAKLLNAAMAQTVEAAGIETELSEKELGGLISKEAAATVRDMVLSDPALVGTTIEVPLLMTGRVDGFFKGRVTMESAALDSNTSPEELAVAQALADQGVVYTGFNWGFLTMPDASDQRPEAAGLGVAFLGSLYMMIVVLVLALPIGVAASIYLEEFAPKNRWTDVIEVNISNLAAVPSIVYGILGLAIFINFMEFNQSSPLVGGLVLTLMTLPTIIISTRAALKSVPPSIRDAALGVGASKMQSVFHHVLPLAAPGILTGTIIGLAQALGETAPLLLIGMVAFVREYPAAYSEDAGLFGEAATALPVQVFNWTQRADPGFVERASGAIIALLVFLLIMNAIAIYLRRKFERRW</sequence>
<evidence type="ECO:0000256" key="5">
    <source>
        <dbReference type="ARBA" id="ARBA00022475"/>
    </source>
</evidence>
<accession>A0A1I0P596</accession>
<feature type="domain" description="ABC transmembrane type-1" evidence="10">
    <location>
        <begin position="224"/>
        <end position="438"/>
    </location>
</feature>
<dbReference type="PROSITE" id="PS50928">
    <property type="entry name" value="ABC_TM1"/>
    <property type="match status" value="1"/>
</dbReference>
<feature type="transmembrane region" description="Helical" evidence="9">
    <location>
        <begin position="34"/>
        <end position="55"/>
    </location>
</feature>
<organism evidence="11 12">
    <name type="scientific">Cognatiyoonia koreensis</name>
    <dbReference type="NCBI Taxonomy" id="364200"/>
    <lineage>
        <taxon>Bacteria</taxon>
        <taxon>Pseudomonadati</taxon>
        <taxon>Pseudomonadota</taxon>
        <taxon>Alphaproteobacteria</taxon>
        <taxon>Rhodobacterales</taxon>
        <taxon>Paracoccaceae</taxon>
        <taxon>Cognatiyoonia</taxon>
    </lineage>
</organism>
<evidence type="ECO:0000256" key="7">
    <source>
        <dbReference type="ARBA" id="ARBA00022989"/>
    </source>
</evidence>
<evidence type="ECO:0000256" key="1">
    <source>
        <dbReference type="ARBA" id="ARBA00004651"/>
    </source>
</evidence>
<gene>
    <name evidence="11" type="ORF">SAMN04488515_1016</name>
</gene>
<evidence type="ECO:0000313" key="12">
    <source>
        <dbReference type="Proteomes" id="UP000199167"/>
    </source>
</evidence>
<feature type="transmembrane region" description="Helical" evidence="9">
    <location>
        <begin position="269"/>
        <end position="289"/>
    </location>
</feature>
<evidence type="ECO:0000256" key="2">
    <source>
        <dbReference type="ARBA" id="ARBA00007069"/>
    </source>
</evidence>
<dbReference type="GO" id="GO:0005315">
    <property type="term" value="F:phosphate transmembrane transporter activity"/>
    <property type="evidence" value="ECO:0007669"/>
    <property type="project" value="InterPro"/>
</dbReference>
<evidence type="ECO:0000256" key="6">
    <source>
        <dbReference type="ARBA" id="ARBA00022692"/>
    </source>
</evidence>
<keyword evidence="4" id="KW-0813">Transport</keyword>
<dbReference type="Proteomes" id="UP000199167">
    <property type="component" value="Unassembled WGS sequence"/>
</dbReference>
<dbReference type="Pfam" id="PF11812">
    <property type="entry name" value="DUF3333"/>
    <property type="match status" value="1"/>
</dbReference>
<dbReference type="RefSeq" id="WP_207510484.1">
    <property type="nucleotide sequence ID" value="NZ_FOIZ01000001.1"/>
</dbReference>
<evidence type="ECO:0000313" key="11">
    <source>
        <dbReference type="EMBL" id="SEW09423.1"/>
    </source>
</evidence>
<protein>
    <recommendedName>
        <fullName evidence="3 9">Phosphate transport system permease protein PstA</fullName>
    </recommendedName>
</protein>
<comment type="subcellular location">
    <subcellularLocation>
        <location evidence="9">Cell inner membrane</location>
        <topology evidence="9">Multi-pass membrane protein</topology>
    </subcellularLocation>
    <subcellularLocation>
        <location evidence="1">Cell membrane</location>
        <topology evidence="1">Multi-pass membrane protein</topology>
    </subcellularLocation>
</comment>
<dbReference type="InterPro" id="IPR035906">
    <property type="entry name" value="MetI-like_sf"/>
</dbReference>
<feature type="transmembrane region" description="Helical" evidence="9">
    <location>
        <begin position="295"/>
        <end position="319"/>
    </location>
</feature>